<dbReference type="Proteomes" id="UP001597343">
    <property type="component" value="Unassembled WGS sequence"/>
</dbReference>
<dbReference type="EMBL" id="JBHUIO010000005">
    <property type="protein sequence ID" value="MFD2169790.1"/>
    <property type="molecule type" value="Genomic_DNA"/>
</dbReference>
<name>A0ABW4ZX60_9BACL</name>
<dbReference type="RefSeq" id="WP_386045213.1">
    <property type="nucleotide sequence ID" value="NZ_JBHUIO010000005.1"/>
</dbReference>
<sequence>MKETLEQMRGSLNSGKSEQKQRVTAIGDDFRDEAGRIVYVTYSSRTPIRDLQYLEEHRIIEQPVNMFQN</sequence>
<feature type="region of interest" description="Disordered" evidence="1">
    <location>
        <begin position="1"/>
        <end position="21"/>
    </location>
</feature>
<evidence type="ECO:0000313" key="3">
    <source>
        <dbReference type="Proteomes" id="UP001597343"/>
    </source>
</evidence>
<gene>
    <name evidence="2" type="ORF">ACFSOY_07250</name>
</gene>
<proteinExistence type="predicted"/>
<evidence type="ECO:0000313" key="2">
    <source>
        <dbReference type="EMBL" id="MFD2169790.1"/>
    </source>
</evidence>
<evidence type="ECO:0000256" key="1">
    <source>
        <dbReference type="SAM" id="MobiDB-lite"/>
    </source>
</evidence>
<organism evidence="2 3">
    <name type="scientific">Tumebacillus lipolyticus</name>
    <dbReference type="NCBI Taxonomy" id="1280370"/>
    <lineage>
        <taxon>Bacteria</taxon>
        <taxon>Bacillati</taxon>
        <taxon>Bacillota</taxon>
        <taxon>Bacilli</taxon>
        <taxon>Bacillales</taxon>
        <taxon>Alicyclobacillaceae</taxon>
        <taxon>Tumebacillus</taxon>
    </lineage>
</organism>
<keyword evidence="3" id="KW-1185">Reference proteome</keyword>
<reference evidence="3" key="1">
    <citation type="journal article" date="2019" name="Int. J. Syst. Evol. Microbiol.">
        <title>The Global Catalogue of Microorganisms (GCM) 10K type strain sequencing project: providing services to taxonomists for standard genome sequencing and annotation.</title>
        <authorList>
            <consortium name="The Broad Institute Genomics Platform"/>
            <consortium name="The Broad Institute Genome Sequencing Center for Infectious Disease"/>
            <person name="Wu L."/>
            <person name="Ma J."/>
        </authorList>
    </citation>
    <scope>NUCLEOTIDE SEQUENCE [LARGE SCALE GENOMIC DNA]</scope>
    <source>
        <strain evidence="3">CGMCC 1.13574</strain>
    </source>
</reference>
<accession>A0ABW4ZX60</accession>
<protein>
    <submittedName>
        <fullName evidence="2">Uncharacterized protein</fullName>
    </submittedName>
</protein>
<comment type="caution">
    <text evidence="2">The sequence shown here is derived from an EMBL/GenBank/DDBJ whole genome shotgun (WGS) entry which is preliminary data.</text>
</comment>